<dbReference type="Gene3D" id="2.40.10.10">
    <property type="entry name" value="Trypsin-like serine proteases"/>
    <property type="match status" value="1"/>
</dbReference>
<reference evidence="5 6" key="2">
    <citation type="journal article" date="2008" name="Nature">
        <title>The Phaeodactylum genome reveals the evolutionary history of diatom genomes.</title>
        <authorList>
            <person name="Bowler C."/>
            <person name="Allen A.E."/>
            <person name="Badger J.H."/>
            <person name="Grimwood J."/>
            <person name="Jabbari K."/>
            <person name="Kuo A."/>
            <person name="Maheswari U."/>
            <person name="Martens C."/>
            <person name="Maumus F."/>
            <person name="Otillar R.P."/>
            <person name="Rayko E."/>
            <person name="Salamov A."/>
            <person name="Vandepoele K."/>
            <person name="Beszteri B."/>
            <person name="Gruber A."/>
            <person name="Heijde M."/>
            <person name="Katinka M."/>
            <person name="Mock T."/>
            <person name="Valentin K."/>
            <person name="Verret F."/>
            <person name="Berges J.A."/>
            <person name="Brownlee C."/>
            <person name="Cadoret J.P."/>
            <person name="Chiovitti A."/>
            <person name="Choi C.J."/>
            <person name="Coesel S."/>
            <person name="De Martino A."/>
            <person name="Detter J.C."/>
            <person name="Durkin C."/>
            <person name="Falciatore A."/>
            <person name="Fournet J."/>
            <person name="Haruta M."/>
            <person name="Huysman M.J."/>
            <person name="Jenkins B.D."/>
            <person name="Jiroutova K."/>
            <person name="Jorgensen R.E."/>
            <person name="Joubert Y."/>
            <person name="Kaplan A."/>
            <person name="Kroger N."/>
            <person name="Kroth P.G."/>
            <person name="La Roche J."/>
            <person name="Lindquist E."/>
            <person name="Lommer M."/>
            <person name="Martin-Jezequel V."/>
            <person name="Lopez P.J."/>
            <person name="Lucas S."/>
            <person name="Mangogna M."/>
            <person name="McGinnis K."/>
            <person name="Medlin L.K."/>
            <person name="Montsant A."/>
            <person name="Oudot-Le Secq M.P."/>
            <person name="Napoli C."/>
            <person name="Obornik M."/>
            <person name="Parker M.S."/>
            <person name="Petit J.L."/>
            <person name="Porcel B.M."/>
            <person name="Poulsen N."/>
            <person name="Robison M."/>
            <person name="Rychlewski L."/>
            <person name="Rynearson T.A."/>
            <person name="Schmutz J."/>
            <person name="Shapiro H."/>
            <person name="Siaut M."/>
            <person name="Stanley M."/>
            <person name="Sussman M.R."/>
            <person name="Taylor A.R."/>
            <person name="Vardi A."/>
            <person name="von Dassow P."/>
            <person name="Vyverman W."/>
            <person name="Willis A."/>
            <person name="Wyrwicz L.S."/>
            <person name="Rokhsar D.S."/>
            <person name="Weissenbach J."/>
            <person name="Armbrust E.V."/>
            <person name="Green B.R."/>
            <person name="Van de Peer Y."/>
            <person name="Grigoriev I.V."/>
        </authorList>
    </citation>
    <scope>NUCLEOTIDE SEQUENCE [LARGE SCALE GENOMIC DNA]</scope>
    <source>
        <strain evidence="5 6">CCMP1335</strain>
    </source>
</reference>
<evidence type="ECO:0000313" key="6">
    <source>
        <dbReference type="Proteomes" id="UP000001449"/>
    </source>
</evidence>
<feature type="compositionally biased region" description="Low complexity" evidence="2">
    <location>
        <begin position="50"/>
        <end position="62"/>
    </location>
</feature>
<dbReference type="eggNOG" id="KOG3627">
    <property type="taxonomic scope" value="Eukaryota"/>
</dbReference>
<dbReference type="EMBL" id="CM000648">
    <property type="protein sequence ID" value="EED89212.1"/>
    <property type="molecule type" value="Genomic_DNA"/>
</dbReference>
<gene>
    <name evidence="5" type="ORF">THAPSDRAFT_9286</name>
</gene>
<keyword evidence="6" id="KW-1185">Reference proteome</keyword>
<reference evidence="5 6" key="1">
    <citation type="journal article" date="2004" name="Science">
        <title>The genome of the diatom Thalassiosira pseudonana: ecology, evolution, and metabolism.</title>
        <authorList>
            <person name="Armbrust E.V."/>
            <person name="Berges J.A."/>
            <person name="Bowler C."/>
            <person name="Green B.R."/>
            <person name="Martinez D."/>
            <person name="Putnam N.H."/>
            <person name="Zhou S."/>
            <person name="Allen A.E."/>
            <person name="Apt K.E."/>
            <person name="Bechner M."/>
            <person name="Brzezinski M.A."/>
            <person name="Chaal B.K."/>
            <person name="Chiovitti A."/>
            <person name="Davis A.K."/>
            <person name="Demarest M.S."/>
            <person name="Detter J.C."/>
            <person name="Glavina T."/>
            <person name="Goodstein D."/>
            <person name="Hadi M.Z."/>
            <person name="Hellsten U."/>
            <person name="Hildebrand M."/>
            <person name="Jenkins B.D."/>
            <person name="Jurka J."/>
            <person name="Kapitonov V.V."/>
            <person name="Kroger N."/>
            <person name="Lau W.W."/>
            <person name="Lane T.W."/>
            <person name="Larimer F.W."/>
            <person name="Lippmeier J.C."/>
            <person name="Lucas S."/>
            <person name="Medina M."/>
            <person name="Montsant A."/>
            <person name="Obornik M."/>
            <person name="Parker M.S."/>
            <person name="Palenik B."/>
            <person name="Pazour G.J."/>
            <person name="Richardson P.M."/>
            <person name="Rynearson T.A."/>
            <person name="Saito M.A."/>
            <person name="Schwartz D.C."/>
            <person name="Thamatrakoln K."/>
            <person name="Valentin K."/>
            <person name="Vardi A."/>
            <person name="Wilkerson F.P."/>
            <person name="Rokhsar D.S."/>
        </authorList>
    </citation>
    <scope>NUCLEOTIDE SEQUENCE [LARGE SCALE GENOMIC DNA]</scope>
    <source>
        <strain evidence="5 6">CCMP1335</strain>
    </source>
</reference>
<dbReference type="SMART" id="SM00020">
    <property type="entry name" value="Tryp_SPc"/>
    <property type="match status" value="1"/>
</dbReference>
<dbReference type="PROSITE" id="PS50240">
    <property type="entry name" value="TRYPSIN_DOM"/>
    <property type="match status" value="1"/>
</dbReference>
<evidence type="ECO:0000256" key="2">
    <source>
        <dbReference type="SAM" id="MobiDB-lite"/>
    </source>
</evidence>
<dbReference type="GeneID" id="7450542"/>
<dbReference type="InterPro" id="IPR009003">
    <property type="entry name" value="Peptidase_S1_PA"/>
</dbReference>
<evidence type="ECO:0000313" key="5">
    <source>
        <dbReference type="EMBL" id="EED89212.1"/>
    </source>
</evidence>
<keyword evidence="3" id="KW-0732">Signal</keyword>
<evidence type="ECO:0000256" key="3">
    <source>
        <dbReference type="SAM" id="SignalP"/>
    </source>
</evidence>
<evidence type="ECO:0000256" key="1">
    <source>
        <dbReference type="ARBA" id="ARBA00023026"/>
    </source>
</evidence>
<evidence type="ECO:0000259" key="4">
    <source>
        <dbReference type="PROSITE" id="PS50240"/>
    </source>
</evidence>
<dbReference type="InParanoid" id="B8CAW3"/>
<dbReference type="HOGENOM" id="CLU_591223_0_0_1"/>
<accession>B8CAW3</accession>
<dbReference type="PANTHER" id="PTHR24258:SF116">
    <property type="entry name" value="FI16631P1-RELATED"/>
    <property type="match status" value="1"/>
</dbReference>
<dbReference type="GO" id="GO:0004252">
    <property type="term" value="F:serine-type endopeptidase activity"/>
    <property type="evidence" value="ECO:0007669"/>
    <property type="project" value="InterPro"/>
</dbReference>
<organism evidence="5 6">
    <name type="scientific">Thalassiosira pseudonana</name>
    <name type="common">Marine diatom</name>
    <name type="synonym">Cyclotella nana</name>
    <dbReference type="NCBI Taxonomy" id="35128"/>
    <lineage>
        <taxon>Eukaryota</taxon>
        <taxon>Sar</taxon>
        <taxon>Stramenopiles</taxon>
        <taxon>Ochrophyta</taxon>
        <taxon>Bacillariophyta</taxon>
        <taxon>Coscinodiscophyceae</taxon>
        <taxon>Thalassiosirophycidae</taxon>
        <taxon>Thalassiosirales</taxon>
        <taxon>Thalassiosiraceae</taxon>
        <taxon>Thalassiosira</taxon>
    </lineage>
</organism>
<keyword evidence="1" id="KW-0843">Virulence</keyword>
<dbReference type="Proteomes" id="UP000001449">
    <property type="component" value="Chromosome 13"/>
</dbReference>
<dbReference type="PANTHER" id="PTHR24258">
    <property type="entry name" value="SERINE PROTEASE-RELATED"/>
    <property type="match status" value="1"/>
</dbReference>
<dbReference type="Pfam" id="PF00089">
    <property type="entry name" value="Trypsin"/>
    <property type="match status" value="1"/>
</dbReference>
<feature type="compositionally biased region" description="Basic and acidic residues" evidence="2">
    <location>
        <begin position="422"/>
        <end position="433"/>
    </location>
</feature>
<dbReference type="InterPro" id="IPR043504">
    <property type="entry name" value="Peptidase_S1_PA_chymotrypsin"/>
</dbReference>
<dbReference type="CDD" id="cd00190">
    <property type="entry name" value="Tryp_SPc"/>
    <property type="match status" value="1"/>
</dbReference>
<dbReference type="PRINTS" id="PR00722">
    <property type="entry name" value="CHYMOTRYPSIN"/>
</dbReference>
<dbReference type="InterPro" id="IPR001254">
    <property type="entry name" value="Trypsin_dom"/>
</dbReference>
<dbReference type="KEGG" id="tps:THAPSDRAFT_9286"/>
<dbReference type="RefSeq" id="XP_002293476.1">
    <property type="nucleotide sequence ID" value="XM_002293440.1"/>
</dbReference>
<dbReference type="PaxDb" id="35128-Thaps9286"/>
<feature type="signal peptide" evidence="3">
    <location>
        <begin position="1"/>
        <end position="19"/>
    </location>
</feature>
<dbReference type="SUPFAM" id="SSF50494">
    <property type="entry name" value="Trypsin-like serine proteases"/>
    <property type="match status" value="1"/>
</dbReference>
<name>B8CAW3_THAPS</name>
<feature type="domain" description="Peptidase S1" evidence="4">
    <location>
        <begin position="168"/>
        <end position="417"/>
    </location>
</feature>
<feature type="region of interest" description="Disordered" evidence="2">
    <location>
        <begin position="422"/>
        <end position="448"/>
    </location>
</feature>
<feature type="region of interest" description="Disordered" evidence="2">
    <location>
        <begin position="49"/>
        <end position="70"/>
    </location>
</feature>
<dbReference type="PROSITE" id="PS00134">
    <property type="entry name" value="TRYPSIN_HIS"/>
    <property type="match status" value="1"/>
</dbReference>
<dbReference type="STRING" id="35128.B8CAW3"/>
<feature type="chain" id="PRO_5002869944" description="Peptidase S1 domain-containing protein" evidence="3">
    <location>
        <begin position="20"/>
        <end position="463"/>
    </location>
</feature>
<dbReference type="InterPro" id="IPR018114">
    <property type="entry name" value="TRYPSIN_HIS"/>
</dbReference>
<dbReference type="AlphaFoldDB" id="B8CAW3"/>
<sequence length="463" mass="50415">MLIKLLTSILLLSSSLATAQDILQSPISSSSHSVRVQRRQLKKDPVAVVGQGLSSPPQQQQQTEEKKSPVIVKGSESIVPKESVVDKMPVVKPTGNINVDKNDEPSTVDEENTSVVYVEKEDVPLTAIVTEKKDTVEKIEPEQTEGRRERPQRPTNMAAFDYDNIQSIIGGEEIVPGSRPYLLSIGADYFGHWCGASLISPHFALTAAHCLFYLGSWDPPTYVEFYRHSLMNDAGVTKMYFKNTDQCEGDVVFHPNYDDYTLENDVALLHLPNGIYDIEPVILNENSRVPLDGASLDVSGWGAIGFDENGTSVYTDVPQATTINYVTTEDCTSPPSPWQVGWITDSMMCAIDEVSSDCYGDSGGPLVLENVDGDGSAQPVVQVGIVSWGIYGCLNATAPSVYTRISDVADWIKHTVCERSGELCDGSKSENLRAGKGGKPTPTGSIGANGESIREFLFSRIVQ</sequence>
<dbReference type="GO" id="GO:0006508">
    <property type="term" value="P:proteolysis"/>
    <property type="evidence" value="ECO:0007669"/>
    <property type="project" value="InterPro"/>
</dbReference>
<proteinExistence type="predicted"/>
<dbReference type="InterPro" id="IPR001314">
    <property type="entry name" value="Peptidase_S1A"/>
</dbReference>
<protein>
    <recommendedName>
        <fullName evidence="4">Peptidase S1 domain-containing protein</fullName>
    </recommendedName>
</protein>